<dbReference type="PANTHER" id="PTHR10476">
    <property type="entry name" value="CHARGED MULTIVESICULAR BODY PROTEIN"/>
    <property type="match status" value="1"/>
</dbReference>
<organism evidence="2 3">
    <name type="scientific">Thermothielavioides terrestris</name>
    <dbReference type="NCBI Taxonomy" id="2587410"/>
    <lineage>
        <taxon>Eukaryota</taxon>
        <taxon>Fungi</taxon>
        <taxon>Dikarya</taxon>
        <taxon>Ascomycota</taxon>
        <taxon>Pezizomycotina</taxon>
        <taxon>Sordariomycetes</taxon>
        <taxon>Sordariomycetidae</taxon>
        <taxon>Sordariales</taxon>
        <taxon>Chaetomiaceae</taxon>
        <taxon>Thermothielavioides</taxon>
    </lineage>
</organism>
<sequence>MRSHARQLDRDIARSKQQEAQAKKLILEADRRASRDLQRQAQARRDMRVFARELIRCRRMTARLYTVKAQLSSVQMQVNEAFAVRKSEGSIRAGAGVMRDVNALIRLPEFAGTMQELSRELIEAGIIEEMVHENLPEDGVADIEEEAAEREVDKVLGEVLKDRKATAGKLPTAPIAVEPVTATTEQEEEDDNTEAMMDQMRNRLEALRN</sequence>
<dbReference type="EMBL" id="OUUZ01000008">
    <property type="protein sequence ID" value="SPQ21953.1"/>
    <property type="molecule type" value="Genomic_DNA"/>
</dbReference>
<dbReference type="Proteomes" id="UP000289323">
    <property type="component" value="Unassembled WGS sequence"/>
</dbReference>
<name>A0A3S4ANA2_9PEZI</name>
<accession>A0A3S4ANA2</accession>
<reference evidence="2 3" key="1">
    <citation type="submission" date="2018-04" db="EMBL/GenBank/DDBJ databases">
        <authorList>
            <person name="Huttner S."/>
            <person name="Dainat J."/>
        </authorList>
    </citation>
    <scope>NUCLEOTIDE SEQUENCE [LARGE SCALE GENOMIC DNA]</scope>
</reference>
<dbReference type="InterPro" id="IPR005024">
    <property type="entry name" value="Snf7_fam"/>
</dbReference>
<dbReference type="Gene3D" id="6.10.140.1230">
    <property type="match status" value="1"/>
</dbReference>
<gene>
    <name evidence="2" type="ORF">TT172_LOCUS4372</name>
</gene>
<proteinExistence type="predicted"/>
<dbReference type="Pfam" id="PF03357">
    <property type="entry name" value="Snf7"/>
    <property type="match status" value="1"/>
</dbReference>
<dbReference type="GO" id="GO:0007034">
    <property type="term" value="P:vacuolar transport"/>
    <property type="evidence" value="ECO:0007669"/>
    <property type="project" value="InterPro"/>
</dbReference>
<evidence type="ECO:0000313" key="2">
    <source>
        <dbReference type="EMBL" id="SPQ21953.1"/>
    </source>
</evidence>
<dbReference type="AlphaFoldDB" id="A0A3S4ANA2"/>
<feature type="region of interest" description="Disordered" evidence="1">
    <location>
        <begin position="170"/>
        <end position="195"/>
    </location>
</feature>
<evidence type="ECO:0000256" key="1">
    <source>
        <dbReference type="SAM" id="MobiDB-lite"/>
    </source>
</evidence>
<evidence type="ECO:0000313" key="3">
    <source>
        <dbReference type="Proteomes" id="UP000289323"/>
    </source>
</evidence>
<protein>
    <submittedName>
        <fullName evidence="2">F071be4c-f60e-4cc2-a8a2-f7389bd573a0</fullName>
    </submittedName>
</protein>